<protein>
    <submittedName>
        <fullName evidence="3">Tripartite tricarboxylate transporter TctB family protein</fullName>
    </submittedName>
</protein>
<evidence type="ECO:0000256" key="1">
    <source>
        <dbReference type="SAM" id="Phobius"/>
    </source>
</evidence>
<keyword evidence="1" id="KW-0472">Membrane</keyword>
<dbReference type="AlphaFoldDB" id="A0A3N4U3R1"/>
<feature type="transmembrane region" description="Helical" evidence="1">
    <location>
        <begin position="78"/>
        <end position="95"/>
    </location>
</feature>
<feature type="transmembrane region" description="Helical" evidence="1">
    <location>
        <begin position="45"/>
        <end position="66"/>
    </location>
</feature>
<keyword evidence="1" id="KW-1133">Transmembrane helix</keyword>
<dbReference type="InterPro" id="IPR009936">
    <property type="entry name" value="DUF1468"/>
</dbReference>
<sequence length="152" mass="16267">MKTGKKFARLEPMFGSLALIVAACFVLGIGWGYSAGKLTQMGPGYFPRIVGFALLGFGALSLYSDVTNPTVSNTRFEWRNLAFVCASILTFAALIDRAGLVPATFVSVALATIADSQNSVKSTLIYTLCVCLFAWGLFIHVLELPLSAFGRG</sequence>
<feature type="transmembrane region" description="Helical" evidence="1">
    <location>
        <begin position="12"/>
        <end position="33"/>
    </location>
</feature>
<evidence type="ECO:0000313" key="3">
    <source>
        <dbReference type="EMBL" id="RPE62945.1"/>
    </source>
</evidence>
<reference evidence="3 4" key="1">
    <citation type="submission" date="2018-11" db="EMBL/GenBank/DDBJ databases">
        <title>Genomic Encyclopedia of Type Strains, Phase IV (KMG-IV): sequencing the most valuable type-strain genomes for metagenomic binning, comparative biology and taxonomic classification.</title>
        <authorList>
            <person name="Goeker M."/>
        </authorList>
    </citation>
    <scope>NUCLEOTIDE SEQUENCE [LARGE SCALE GENOMIC DNA]</scope>
    <source>
        <strain evidence="3 4">DSM 104731</strain>
    </source>
</reference>
<dbReference type="PROSITE" id="PS51257">
    <property type="entry name" value="PROKAR_LIPOPROTEIN"/>
    <property type="match status" value="1"/>
</dbReference>
<name>A0A3N4U3R1_9RHOB</name>
<keyword evidence="4" id="KW-1185">Reference proteome</keyword>
<proteinExistence type="predicted"/>
<feature type="domain" description="DUF1468" evidence="2">
    <location>
        <begin position="17"/>
        <end position="146"/>
    </location>
</feature>
<dbReference type="Pfam" id="PF07331">
    <property type="entry name" value="TctB"/>
    <property type="match status" value="1"/>
</dbReference>
<gene>
    <name evidence="3" type="ORF">EDD53_2984</name>
</gene>
<evidence type="ECO:0000259" key="2">
    <source>
        <dbReference type="Pfam" id="PF07331"/>
    </source>
</evidence>
<comment type="caution">
    <text evidence="3">The sequence shown here is derived from an EMBL/GenBank/DDBJ whole genome shotgun (WGS) entry which is preliminary data.</text>
</comment>
<feature type="transmembrane region" description="Helical" evidence="1">
    <location>
        <begin position="124"/>
        <end position="142"/>
    </location>
</feature>
<keyword evidence="1" id="KW-0812">Transmembrane</keyword>
<accession>A0A3N4U3R1</accession>
<organism evidence="3 4">
    <name type="scientific">Pacificibacter maritimus</name>
    <dbReference type="NCBI Taxonomy" id="762213"/>
    <lineage>
        <taxon>Bacteria</taxon>
        <taxon>Pseudomonadati</taxon>
        <taxon>Pseudomonadota</taxon>
        <taxon>Alphaproteobacteria</taxon>
        <taxon>Rhodobacterales</taxon>
        <taxon>Roseobacteraceae</taxon>
        <taxon>Pacificibacter</taxon>
    </lineage>
</organism>
<dbReference type="Proteomes" id="UP000269689">
    <property type="component" value="Unassembled WGS sequence"/>
</dbReference>
<dbReference type="EMBL" id="RKQK01000006">
    <property type="protein sequence ID" value="RPE62945.1"/>
    <property type="molecule type" value="Genomic_DNA"/>
</dbReference>
<evidence type="ECO:0000313" key="4">
    <source>
        <dbReference type="Proteomes" id="UP000269689"/>
    </source>
</evidence>